<dbReference type="InterPro" id="IPR000222">
    <property type="entry name" value="PP2C_BS"/>
</dbReference>
<dbReference type="Pfam" id="PF00481">
    <property type="entry name" value="PP2C"/>
    <property type="match status" value="1"/>
</dbReference>
<comment type="cofactor">
    <cofactor evidence="2">
        <name>Mg(2+)</name>
        <dbReference type="ChEBI" id="CHEBI:18420"/>
    </cofactor>
</comment>
<dbReference type="STRING" id="200361.A0A453GYD4"/>
<comment type="similarity">
    <text evidence="3 12">Belongs to the PP2C family.</text>
</comment>
<dbReference type="InterPro" id="IPR036457">
    <property type="entry name" value="PPM-type-like_dom_sf"/>
</dbReference>
<proteinExistence type="inferred from homology"/>
<dbReference type="CDD" id="cd00143">
    <property type="entry name" value="PP2Cc"/>
    <property type="match status" value="1"/>
</dbReference>
<name>A0A453GYD4_AEGTS</name>
<dbReference type="PROSITE" id="PS01032">
    <property type="entry name" value="PPM_1"/>
    <property type="match status" value="1"/>
</dbReference>
<keyword evidence="9" id="KW-0464">Manganese</keyword>
<evidence type="ECO:0000313" key="16">
    <source>
        <dbReference type="Proteomes" id="UP000015105"/>
    </source>
</evidence>
<reference evidence="15" key="5">
    <citation type="journal article" date="2021" name="G3 (Bethesda)">
        <title>Aegilops tauschii genome assembly Aet v5.0 features greater sequence contiguity and improved annotation.</title>
        <authorList>
            <person name="Wang L."/>
            <person name="Zhu T."/>
            <person name="Rodriguez J.C."/>
            <person name="Deal K.R."/>
            <person name="Dubcovsky J."/>
            <person name="McGuire P.E."/>
            <person name="Lux T."/>
            <person name="Spannagl M."/>
            <person name="Mayer K.F.X."/>
            <person name="Baldrich P."/>
            <person name="Meyers B.C."/>
            <person name="Huo N."/>
            <person name="Gu Y.Q."/>
            <person name="Zhou H."/>
            <person name="Devos K.M."/>
            <person name="Bennetzen J.L."/>
            <person name="Unver T."/>
            <person name="Budak H."/>
            <person name="Gulick P.J."/>
            <person name="Galiba G."/>
            <person name="Kalapos B."/>
            <person name="Nelson D.R."/>
            <person name="Li P."/>
            <person name="You F.M."/>
            <person name="Luo M.C."/>
            <person name="Dvorak J."/>
        </authorList>
    </citation>
    <scope>NUCLEOTIDE SEQUENCE [LARGE SCALE GENOMIC DNA]</scope>
    <source>
        <strain evidence="15">cv. AL8/78</strain>
    </source>
</reference>
<evidence type="ECO:0000256" key="2">
    <source>
        <dbReference type="ARBA" id="ARBA00001946"/>
    </source>
</evidence>
<evidence type="ECO:0000256" key="3">
    <source>
        <dbReference type="ARBA" id="ARBA00006702"/>
    </source>
</evidence>
<dbReference type="SUPFAM" id="SSF81606">
    <property type="entry name" value="PP2C-like"/>
    <property type="match status" value="1"/>
</dbReference>
<dbReference type="GO" id="GO:0004722">
    <property type="term" value="F:protein serine/threonine phosphatase activity"/>
    <property type="evidence" value="ECO:0007669"/>
    <property type="project" value="UniProtKB-EC"/>
</dbReference>
<keyword evidence="5" id="KW-0479">Metal-binding</keyword>
<reference evidence="16" key="1">
    <citation type="journal article" date="2014" name="Science">
        <title>Ancient hybridizations among the ancestral genomes of bread wheat.</title>
        <authorList>
            <consortium name="International Wheat Genome Sequencing Consortium,"/>
            <person name="Marcussen T."/>
            <person name="Sandve S.R."/>
            <person name="Heier L."/>
            <person name="Spannagl M."/>
            <person name="Pfeifer M."/>
            <person name="Jakobsen K.S."/>
            <person name="Wulff B.B."/>
            <person name="Steuernagel B."/>
            <person name="Mayer K.F."/>
            <person name="Olsen O.A."/>
        </authorList>
    </citation>
    <scope>NUCLEOTIDE SEQUENCE [LARGE SCALE GENOMIC DNA]</scope>
    <source>
        <strain evidence="16">cv. AL8/78</strain>
    </source>
</reference>
<dbReference type="Gene3D" id="3.60.40.10">
    <property type="entry name" value="PPM-type phosphatase domain"/>
    <property type="match status" value="1"/>
</dbReference>
<organism evidence="15 16">
    <name type="scientific">Aegilops tauschii subsp. strangulata</name>
    <name type="common">Goatgrass</name>
    <dbReference type="NCBI Taxonomy" id="200361"/>
    <lineage>
        <taxon>Eukaryota</taxon>
        <taxon>Viridiplantae</taxon>
        <taxon>Streptophyta</taxon>
        <taxon>Embryophyta</taxon>
        <taxon>Tracheophyta</taxon>
        <taxon>Spermatophyta</taxon>
        <taxon>Magnoliopsida</taxon>
        <taxon>Liliopsida</taxon>
        <taxon>Poales</taxon>
        <taxon>Poaceae</taxon>
        <taxon>BOP clade</taxon>
        <taxon>Pooideae</taxon>
        <taxon>Triticodae</taxon>
        <taxon>Triticeae</taxon>
        <taxon>Triticinae</taxon>
        <taxon>Aegilops</taxon>
    </lineage>
</organism>
<dbReference type="PROSITE" id="PS51746">
    <property type="entry name" value="PPM_2"/>
    <property type="match status" value="1"/>
</dbReference>
<keyword evidence="16" id="KW-1185">Reference proteome</keyword>
<comment type="catalytic activity">
    <reaction evidence="11">
        <text>O-phospho-L-threonyl-[protein] + H2O = L-threonyl-[protein] + phosphate</text>
        <dbReference type="Rhea" id="RHEA:47004"/>
        <dbReference type="Rhea" id="RHEA-COMP:11060"/>
        <dbReference type="Rhea" id="RHEA-COMP:11605"/>
        <dbReference type="ChEBI" id="CHEBI:15377"/>
        <dbReference type="ChEBI" id="CHEBI:30013"/>
        <dbReference type="ChEBI" id="CHEBI:43474"/>
        <dbReference type="ChEBI" id="CHEBI:61977"/>
        <dbReference type="EC" id="3.1.3.16"/>
    </reaction>
</comment>
<sequence>VRPSLTWASLLLSPREASSSSDPFFLLSPAAPLPLLEQQQEEEDSASTSYRPSKRISPRFLSMRRSWSRTPQLPRRPTRTIPWIPVASYLSYLRPCPHQHPTQAGIFILLFPFPFPSPSPSLQSRVGCFSIGSTRSGPPPPRRILPTDPRRRPPIHSPPRNRAAHGGADHDAHRAPLCFKPSLPDGAQVVAAGGGGTREGLLWYRDAGRHACGDFSMAVVQANQLLEDASQLEAGPLVAADGPCATFVGVYDGHGGPETARFVADNLFHHLKKFATEQQTVSADVIRRSYAATEEGFLNLVRKQWLIKPQIASVGTCCLVGIINEGVLYIANTGDSRAVLGRLERGVKDIRAVQLSSEHNASFQEVRDELRQMHPDDPRIVVLKHNVWRVKGIIQVSRTIGDAYLKSSEFNREPLLARFRIPGPFHKPILCPEPSIEEHRLCAEDQFVIFASDGLWEHLSNQEAVDIVHCSPRNGIARRLIKAALREAAKKREMRYSDLKKIDRGVRRHFHDDITVVVLFMEPALISRRLYGGPLLSLRGGGSTPTFAQKC</sequence>
<evidence type="ECO:0000256" key="4">
    <source>
        <dbReference type="ARBA" id="ARBA00013081"/>
    </source>
</evidence>
<keyword evidence="7" id="KW-0460">Magnesium</keyword>
<evidence type="ECO:0000256" key="11">
    <source>
        <dbReference type="ARBA" id="ARBA00048336"/>
    </source>
</evidence>
<dbReference type="GO" id="GO:0016020">
    <property type="term" value="C:membrane"/>
    <property type="evidence" value="ECO:0007669"/>
    <property type="project" value="UniProtKB-ARBA"/>
</dbReference>
<dbReference type="FunFam" id="3.60.40.10:FF:000008">
    <property type="entry name" value="Phosphatase 2C family protein"/>
    <property type="match status" value="1"/>
</dbReference>
<reference evidence="15" key="3">
    <citation type="journal article" date="2017" name="Nature">
        <title>Genome sequence of the progenitor of the wheat D genome Aegilops tauschii.</title>
        <authorList>
            <person name="Luo M.C."/>
            <person name="Gu Y.Q."/>
            <person name="Puiu D."/>
            <person name="Wang H."/>
            <person name="Twardziok S.O."/>
            <person name="Deal K.R."/>
            <person name="Huo N."/>
            <person name="Zhu T."/>
            <person name="Wang L."/>
            <person name="Wang Y."/>
            <person name="McGuire P.E."/>
            <person name="Liu S."/>
            <person name="Long H."/>
            <person name="Ramasamy R.K."/>
            <person name="Rodriguez J.C."/>
            <person name="Van S.L."/>
            <person name="Yuan L."/>
            <person name="Wang Z."/>
            <person name="Xia Z."/>
            <person name="Xiao L."/>
            <person name="Anderson O.D."/>
            <person name="Ouyang S."/>
            <person name="Liang Y."/>
            <person name="Zimin A.V."/>
            <person name="Pertea G."/>
            <person name="Qi P."/>
            <person name="Bennetzen J.L."/>
            <person name="Dai X."/>
            <person name="Dawson M.W."/>
            <person name="Muller H.G."/>
            <person name="Kugler K."/>
            <person name="Rivarola-Duarte L."/>
            <person name="Spannagl M."/>
            <person name="Mayer K.F.X."/>
            <person name="Lu F.H."/>
            <person name="Bevan M.W."/>
            <person name="Leroy P."/>
            <person name="Li P."/>
            <person name="You F.M."/>
            <person name="Sun Q."/>
            <person name="Liu Z."/>
            <person name="Lyons E."/>
            <person name="Wicker T."/>
            <person name="Salzberg S.L."/>
            <person name="Devos K.M."/>
            <person name="Dvorak J."/>
        </authorList>
    </citation>
    <scope>NUCLEOTIDE SEQUENCE [LARGE SCALE GENOMIC DNA]</scope>
    <source>
        <strain evidence="15">cv. AL8/78</strain>
    </source>
</reference>
<dbReference type="InterPro" id="IPR001932">
    <property type="entry name" value="PPM-type_phosphatase-like_dom"/>
</dbReference>
<dbReference type="GO" id="GO:0046872">
    <property type="term" value="F:metal ion binding"/>
    <property type="evidence" value="ECO:0007669"/>
    <property type="project" value="UniProtKB-KW"/>
</dbReference>
<comment type="catalytic activity">
    <reaction evidence="10">
        <text>O-phospho-L-seryl-[protein] + H2O = L-seryl-[protein] + phosphate</text>
        <dbReference type="Rhea" id="RHEA:20629"/>
        <dbReference type="Rhea" id="RHEA-COMP:9863"/>
        <dbReference type="Rhea" id="RHEA-COMP:11604"/>
        <dbReference type="ChEBI" id="CHEBI:15377"/>
        <dbReference type="ChEBI" id="CHEBI:29999"/>
        <dbReference type="ChEBI" id="CHEBI:43474"/>
        <dbReference type="ChEBI" id="CHEBI:83421"/>
        <dbReference type="EC" id="3.1.3.16"/>
    </reaction>
</comment>
<evidence type="ECO:0000256" key="9">
    <source>
        <dbReference type="ARBA" id="ARBA00023211"/>
    </source>
</evidence>
<feature type="region of interest" description="Disordered" evidence="13">
    <location>
        <begin position="126"/>
        <end position="177"/>
    </location>
</feature>
<evidence type="ECO:0000256" key="12">
    <source>
        <dbReference type="RuleBase" id="RU003465"/>
    </source>
</evidence>
<reference evidence="15" key="4">
    <citation type="submission" date="2019-03" db="UniProtKB">
        <authorList>
            <consortium name="EnsemblPlants"/>
        </authorList>
    </citation>
    <scope>IDENTIFICATION</scope>
</reference>
<dbReference type="Proteomes" id="UP000015105">
    <property type="component" value="Chromosome 3D"/>
</dbReference>
<keyword evidence="6 12" id="KW-0378">Hydrolase</keyword>
<evidence type="ECO:0000256" key="6">
    <source>
        <dbReference type="ARBA" id="ARBA00022801"/>
    </source>
</evidence>
<dbReference type="AlphaFoldDB" id="A0A453GYD4"/>
<evidence type="ECO:0000313" key="15">
    <source>
        <dbReference type="EnsemblPlants" id="AET3Gv21257700.1"/>
    </source>
</evidence>
<comment type="cofactor">
    <cofactor evidence="1">
        <name>Mn(2+)</name>
        <dbReference type="ChEBI" id="CHEBI:29035"/>
    </cofactor>
</comment>
<evidence type="ECO:0000256" key="7">
    <source>
        <dbReference type="ARBA" id="ARBA00022842"/>
    </source>
</evidence>
<dbReference type="EC" id="3.1.3.16" evidence="4"/>
<accession>A0A453GYD4</accession>
<dbReference type="PANTHER" id="PTHR47992">
    <property type="entry name" value="PROTEIN PHOSPHATASE"/>
    <property type="match status" value="1"/>
</dbReference>
<feature type="domain" description="PPM-type phosphatase" evidence="14">
    <location>
        <begin position="214"/>
        <end position="521"/>
    </location>
</feature>
<evidence type="ECO:0000256" key="1">
    <source>
        <dbReference type="ARBA" id="ARBA00001936"/>
    </source>
</evidence>
<keyword evidence="8 12" id="KW-0904">Protein phosphatase</keyword>
<evidence type="ECO:0000256" key="5">
    <source>
        <dbReference type="ARBA" id="ARBA00022723"/>
    </source>
</evidence>
<evidence type="ECO:0000256" key="10">
    <source>
        <dbReference type="ARBA" id="ARBA00047761"/>
    </source>
</evidence>
<evidence type="ECO:0000256" key="8">
    <source>
        <dbReference type="ARBA" id="ARBA00022912"/>
    </source>
</evidence>
<dbReference type="SMART" id="SM00332">
    <property type="entry name" value="PP2Cc"/>
    <property type="match status" value="1"/>
</dbReference>
<dbReference type="EnsemblPlants" id="AET3Gv21257700.1">
    <property type="protein sequence ID" value="AET3Gv21257700.1"/>
    <property type="gene ID" value="AET3Gv21257700"/>
</dbReference>
<evidence type="ECO:0000256" key="13">
    <source>
        <dbReference type="SAM" id="MobiDB-lite"/>
    </source>
</evidence>
<evidence type="ECO:0000259" key="14">
    <source>
        <dbReference type="PROSITE" id="PS51746"/>
    </source>
</evidence>
<protein>
    <recommendedName>
        <fullName evidence="4">protein-serine/threonine phosphatase</fullName>
        <ecNumber evidence="4">3.1.3.16</ecNumber>
    </recommendedName>
</protein>
<dbReference type="Gramene" id="AET3Gv21257700.1">
    <property type="protein sequence ID" value="AET3Gv21257700.1"/>
    <property type="gene ID" value="AET3Gv21257700"/>
</dbReference>
<dbReference type="InterPro" id="IPR015655">
    <property type="entry name" value="PP2C"/>
</dbReference>
<reference evidence="16" key="2">
    <citation type="journal article" date="2017" name="Nat. Plants">
        <title>The Aegilops tauschii genome reveals multiple impacts of transposons.</title>
        <authorList>
            <person name="Zhao G."/>
            <person name="Zou C."/>
            <person name="Li K."/>
            <person name="Wang K."/>
            <person name="Li T."/>
            <person name="Gao L."/>
            <person name="Zhang X."/>
            <person name="Wang H."/>
            <person name="Yang Z."/>
            <person name="Liu X."/>
            <person name="Jiang W."/>
            <person name="Mao L."/>
            <person name="Kong X."/>
            <person name="Jiao Y."/>
            <person name="Jia J."/>
        </authorList>
    </citation>
    <scope>NUCLEOTIDE SEQUENCE [LARGE SCALE GENOMIC DNA]</scope>
    <source>
        <strain evidence="16">cv. AL8/78</strain>
    </source>
</reference>